<evidence type="ECO:0000313" key="7">
    <source>
        <dbReference type="Proteomes" id="UP000192940"/>
    </source>
</evidence>
<dbReference type="GO" id="GO:0003700">
    <property type="term" value="F:DNA-binding transcription factor activity"/>
    <property type="evidence" value="ECO:0007669"/>
    <property type="project" value="InterPro"/>
</dbReference>
<dbReference type="EMBL" id="LT840184">
    <property type="protein sequence ID" value="SMF90545.1"/>
    <property type="molecule type" value="Genomic_DNA"/>
</dbReference>
<dbReference type="InterPro" id="IPR005119">
    <property type="entry name" value="LysR_subst-bd"/>
</dbReference>
<keyword evidence="2" id="KW-0805">Transcription regulation</keyword>
<dbReference type="CDD" id="cd05466">
    <property type="entry name" value="PBP2_LTTR_substrate"/>
    <property type="match status" value="1"/>
</dbReference>
<organism evidence="6 7">
    <name type="scientific">Paenibacillus uliginis N3/975</name>
    <dbReference type="NCBI Taxonomy" id="1313296"/>
    <lineage>
        <taxon>Bacteria</taxon>
        <taxon>Bacillati</taxon>
        <taxon>Bacillota</taxon>
        <taxon>Bacilli</taxon>
        <taxon>Bacillales</taxon>
        <taxon>Paenibacillaceae</taxon>
        <taxon>Paenibacillus</taxon>
    </lineage>
</organism>
<accession>A0A1X7HQP1</accession>
<dbReference type="InterPro" id="IPR050950">
    <property type="entry name" value="HTH-type_LysR_regulators"/>
</dbReference>
<evidence type="ECO:0000256" key="1">
    <source>
        <dbReference type="ARBA" id="ARBA00009437"/>
    </source>
</evidence>
<dbReference type="FunFam" id="1.10.10.10:FF:000001">
    <property type="entry name" value="LysR family transcriptional regulator"/>
    <property type="match status" value="1"/>
</dbReference>
<dbReference type="Pfam" id="PF00126">
    <property type="entry name" value="HTH_1"/>
    <property type="match status" value="1"/>
</dbReference>
<evidence type="ECO:0000259" key="5">
    <source>
        <dbReference type="PROSITE" id="PS50931"/>
    </source>
</evidence>
<keyword evidence="4" id="KW-0804">Transcription</keyword>
<dbReference type="PROSITE" id="PS50931">
    <property type="entry name" value="HTH_LYSR"/>
    <property type="match status" value="1"/>
</dbReference>
<dbReference type="Gene3D" id="1.10.10.10">
    <property type="entry name" value="Winged helix-like DNA-binding domain superfamily/Winged helix DNA-binding domain"/>
    <property type="match status" value="1"/>
</dbReference>
<dbReference type="STRING" id="1313296.SAMN05661091_5108"/>
<dbReference type="AlphaFoldDB" id="A0A1X7HQP1"/>
<dbReference type="Gene3D" id="3.40.190.290">
    <property type="match status" value="1"/>
</dbReference>
<evidence type="ECO:0000256" key="2">
    <source>
        <dbReference type="ARBA" id="ARBA00023015"/>
    </source>
</evidence>
<dbReference type="Pfam" id="PF03466">
    <property type="entry name" value="LysR_substrate"/>
    <property type="match status" value="1"/>
</dbReference>
<dbReference type="SUPFAM" id="SSF53850">
    <property type="entry name" value="Periplasmic binding protein-like II"/>
    <property type="match status" value="1"/>
</dbReference>
<dbReference type="InterPro" id="IPR036388">
    <property type="entry name" value="WH-like_DNA-bd_sf"/>
</dbReference>
<keyword evidence="7" id="KW-1185">Reference proteome</keyword>
<gene>
    <name evidence="6" type="ORF">SAMN05661091_5108</name>
</gene>
<sequence>MNLEQMEYIVQVAKTGSLTSAAQQSHVTLSAISQSISAMEAELGITLFTRSRGSGATPTAEGQVIIQKANEVLMKLHELREEAQSFSNELSGRLKIATIPGPMHLLVDVIAKFKRENPNVKIEVYEKGPKEILHDIEHNHIDAGLIVLTENVMRKYKALSFERLLEGKIVVGVNSRSPLSLKKSVTPDQLVNQTFVLYDDEQIRDIVTDFISVYGNLDILFITNNTQAIDNAVNEGLAITLGLDYSFHSYDDNRDSNIVTVDLDLPGKEPVYYGWVSPKGKNTSHISKRFMNKLKYEL</sequence>
<evidence type="ECO:0000256" key="3">
    <source>
        <dbReference type="ARBA" id="ARBA00023125"/>
    </source>
</evidence>
<dbReference type="InterPro" id="IPR000847">
    <property type="entry name" value="LysR_HTH_N"/>
</dbReference>
<protein>
    <submittedName>
        <fullName evidence="6">DNA-binding transcriptional regulator, LysR family</fullName>
    </submittedName>
</protein>
<dbReference type="GO" id="GO:0003677">
    <property type="term" value="F:DNA binding"/>
    <property type="evidence" value="ECO:0007669"/>
    <property type="project" value="UniProtKB-KW"/>
</dbReference>
<keyword evidence="3 6" id="KW-0238">DNA-binding</keyword>
<dbReference type="GO" id="GO:0005829">
    <property type="term" value="C:cytosol"/>
    <property type="evidence" value="ECO:0007669"/>
    <property type="project" value="TreeGrafter"/>
</dbReference>
<dbReference type="PANTHER" id="PTHR30419">
    <property type="entry name" value="HTH-TYPE TRANSCRIPTIONAL REGULATOR YBHD"/>
    <property type="match status" value="1"/>
</dbReference>
<name>A0A1X7HQP1_9BACL</name>
<dbReference type="Proteomes" id="UP000192940">
    <property type="component" value="Chromosome I"/>
</dbReference>
<proteinExistence type="inferred from homology"/>
<dbReference type="SUPFAM" id="SSF46785">
    <property type="entry name" value="Winged helix' DNA-binding domain"/>
    <property type="match status" value="1"/>
</dbReference>
<evidence type="ECO:0000313" key="6">
    <source>
        <dbReference type="EMBL" id="SMF90545.1"/>
    </source>
</evidence>
<dbReference type="InterPro" id="IPR036390">
    <property type="entry name" value="WH_DNA-bd_sf"/>
</dbReference>
<reference evidence="6 7" key="1">
    <citation type="submission" date="2017-04" db="EMBL/GenBank/DDBJ databases">
        <authorList>
            <person name="Afonso C.L."/>
            <person name="Miller P.J."/>
            <person name="Scott M.A."/>
            <person name="Spackman E."/>
            <person name="Goraichik I."/>
            <person name="Dimitrov K.M."/>
            <person name="Suarez D.L."/>
            <person name="Swayne D.E."/>
        </authorList>
    </citation>
    <scope>NUCLEOTIDE SEQUENCE [LARGE SCALE GENOMIC DNA]</scope>
    <source>
        <strain evidence="6 7">N3/975</strain>
    </source>
</reference>
<feature type="domain" description="HTH lysR-type" evidence="5">
    <location>
        <begin position="1"/>
        <end position="59"/>
    </location>
</feature>
<dbReference type="RefSeq" id="WP_208915768.1">
    <property type="nucleotide sequence ID" value="NZ_LT840184.1"/>
</dbReference>
<evidence type="ECO:0000256" key="4">
    <source>
        <dbReference type="ARBA" id="ARBA00023163"/>
    </source>
</evidence>
<comment type="similarity">
    <text evidence="1">Belongs to the LysR transcriptional regulatory family.</text>
</comment>